<dbReference type="PANTHER" id="PTHR12526">
    <property type="entry name" value="GLYCOSYLTRANSFERASE"/>
    <property type="match status" value="1"/>
</dbReference>
<dbReference type="PANTHER" id="PTHR12526:SF630">
    <property type="entry name" value="GLYCOSYLTRANSFERASE"/>
    <property type="match status" value="1"/>
</dbReference>
<dbReference type="EMBL" id="JAHLFN010000020">
    <property type="protein sequence ID" value="MBU3841892.1"/>
    <property type="molecule type" value="Genomic_DNA"/>
</dbReference>
<organism evidence="3 4">
    <name type="scientific">Candidatus Fusobacterium pullicola</name>
    <dbReference type="NCBI Taxonomy" id="2838601"/>
    <lineage>
        <taxon>Bacteria</taxon>
        <taxon>Fusobacteriati</taxon>
        <taxon>Fusobacteriota</taxon>
        <taxon>Fusobacteriia</taxon>
        <taxon>Fusobacteriales</taxon>
        <taxon>Fusobacteriaceae</taxon>
        <taxon>Fusobacterium</taxon>
    </lineage>
</organism>
<dbReference type="AlphaFoldDB" id="A0A9E2KWS1"/>
<evidence type="ECO:0000313" key="4">
    <source>
        <dbReference type="Proteomes" id="UP000724657"/>
    </source>
</evidence>
<keyword evidence="3" id="KW-0808">Transferase</keyword>
<sequence>MKRLAIVNHNLGSGGAEKLIYDMAIELQKREIDFSVILLTSVNCIYGKRLLEKGIDVIYLSDRWDIYSPKNIFRLIRVLKNYDVIHTHIYSAQLWTALASLYLDKKRIYITTEHNTSNNRRGKSVFKVLDKIMYSRYEKIVSINKETELSLKNWIGDYEKKGKVIENGIDIESILNFKERTRKELGFKEEDILLCQIARLNIVKNHETSFKTLKELPQKYKLILLGEGERKDELLRLAGQLEISNRVYFLGYRDDVYGVLKAMDISLLTSQYEGLPISCLESMLLVPFIGSRVPGIKEVVAGYGELFELNNHLELKDLILKVVEDRELYEKLKRECNKRATEYSIKKCVDKYIEVYEGR</sequence>
<dbReference type="GO" id="GO:0016757">
    <property type="term" value="F:glycosyltransferase activity"/>
    <property type="evidence" value="ECO:0007669"/>
    <property type="project" value="UniProtKB-KW"/>
</dbReference>
<feature type="domain" description="Glycosyltransferase subfamily 4-like N-terminal" evidence="2">
    <location>
        <begin position="14"/>
        <end position="172"/>
    </location>
</feature>
<accession>A0A9E2KWS1</accession>
<reference evidence="3" key="1">
    <citation type="journal article" date="2021" name="PeerJ">
        <title>Extensive microbial diversity within the chicken gut microbiome revealed by metagenomics and culture.</title>
        <authorList>
            <person name="Gilroy R."/>
            <person name="Ravi A."/>
            <person name="Getino M."/>
            <person name="Pursley I."/>
            <person name="Horton D.L."/>
            <person name="Alikhan N.F."/>
            <person name="Baker D."/>
            <person name="Gharbi K."/>
            <person name="Hall N."/>
            <person name="Watson M."/>
            <person name="Adriaenssens E.M."/>
            <person name="Foster-Nyarko E."/>
            <person name="Jarju S."/>
            <person name="Secka A."/>
            <person name="Antonio M."/>
            <person name="Oren A."/>
            <person name="Chaudhuri R.R."/>
            <person name="La Ragione R."/>
            <person name="Hildebrand F."/>
            <person name="Pallen M.J."/>
        </authorList>
    </citation>
    <scope>NUCLEOTIDE SEQUENCE</scope>
    <source>
        <strain evidence="3">A6-441</strain>
    </source>
</reference>
<gene>
    <name evidence="3" type="ORF">IAA47_02735</name>
</gene>
<dbReference type="Gene3D" id="3.40.50.2000">
    <property type="entry name" value="Glycogen Phosphorylase B"/>
    <property type="match status" value="2"/>
</dbReference>
<dbReference type="Proteomes" id="UP000724657">
    <property type="component" value="Unassembled WGS sequence"/>
</dbReference>
<evidence type="ECO:0000259" key="2">
    <source>
        <dbReference type="Pfam" id="PF13439"/>
    </source>
</evidence>
<dbReference type="Pfam" id="PF00534">
    <property type="entry name" value="Glycos_transf_1"/>
    <property type="match status" value="1"/>
</dbReference>
<proteinExistence type="predicted"/>
<dbReference type="EC" id="2.4.-.-" evidence="3"/>
<dbReference type="Pfam" id="PF13439">
    <property type="entry name" value="Glyco_transf_4"/>
    <property type="match status" value="1"/>
</dbReference>
<evidence type="ECO:0000313" key="3">
    <source>
        <dbReference type="EMBL" id="MBU3841892.1"/>
    </source>
</evidence>
<feature type="domain" description="Glycosyl transferase family 1" evidence="1">
    <location>
        <begin position="178"/>
        <end position="335"/>
    </location>
</feature>
<protein>
    <submittedName>
        <fullName evidence="3">Glycosyltransferase</fullName>
        <ecNumber evidence="3">2.4.-.-</ecNumber>
    </submittedName>
</protein>
<dbReference type="SUPFAM" id="SSF53756">
    <property type="entry name" value="UDP-Glycosyltransferase/glycogen phosphorylase"/>
    <property type="match status" value="1"/>
</dbReference>
<evidence type="ECO:0000259" key="1">
    <source>
        <dbReference type="Pfam" id="PF00534"/>
    </source>
</evidence>
<comment type="caution">
    <text evidence="3">The sequence shown here is derived from an EMBL/GenBank/DDBJ whole genome shotgun (WGS) entry which is preliminary data.</text>
</comment>
<dbReference type="InterPro" id="IPR028098">
    <property type="entry name" value="Glyco_trans_4-like_N"/>
</dbReference>
<name>A0A9E2KWS1_9FUSO</name>
<reference evidence="3" key="2">
    <citation type="submission" date="2021-04" db="EMBL/GenBank/DDBJ databases">
        <authorList>
            <person name="Gilroy R."/>
        </authorList>
    </citation>
    <scope>NUCLEOTIDE SEQUENCE</scope>
    <source>
        <strain evidence="3">A6-441</strain>
    </source>
</reference>
<dbReference type="InterPro" id="IPR001296">
    <property type="entry name" value="Glyco_trans_1"/>
</dbReference>
<keyword evidence="3" id="KW-0328">Glycosyltransferase</keyword>